<dbReference type="EMBL" id="CAFBNB010000181">
    <property type="protein sequence ID" value="CAB4936126.1"/>
    <property type="molecule type" value="Genomic_DNA"/>
</dbReference>
<proteinExistence type="predicted"/>
<gene>
    <name evidence="1" type="ORF">UFOPK3720_00994</name>
</gene>
<organism evidence="1">
    <name type="scientific">freshwater metagenome</name>
    <dbReference type="NCBI Taxonomy" id="449393"/>
    <lineage>
        <taxon>unclassified sequences</taxon>
        <taxon>metagenomes</taxon>
        <taxon>ecological metagenomes</taxon>
    </lineage>
</organism>
<name>A0A6J7IZ52_9ZZZZ</name>
<reference evidence="1" key="1">
    <citation type="submission" date="2020-05" db="EMBL/GenBank/DDBJ databases">
        <authorList>
            <person name="Chiriac C."/>
            <person name="Salcher M."/>
            <person name="Ghai R."/>
            <person name="Kavagutti S V."/>
        </authorList>
    </citation>
    <scope>NUCLEOTIDE SEQUENCE</scope>
</reference>
<sequence length="59" mass="6253">MTSPVCWRGFDADVPVPDAKVLRENGMVFDPVLAGSNEGSDAGTAIGIFSEPVELRLMS</sequence>
<protein>
    <submittedName>
        <fullName evidence="1">Unannotated protein</fullName>
    </submittedName>
</protein>
<evidence type="ECO:0000313" key="1">
    <source>
        <dbReference type="EMBL" id="CAB4936126.1"/>
    </source>
</evidence>
<accession>A0A6J7IZ52</accession>
<dbReference type="AlphaFoldDB" id="A0A6J7IZ52"/>